<proteinExistence type="predicted"/>
<keyword evidence="2" id="KW-1185">Reference proteome</keyword>
<dbReference type="EMBL" id="JARJCW010000001">
    <property type="protein sequence ID" value="KAJ7229950.1"/>
    <property type="molecule type" value="Genomic_DNA"/>
</dbReference>
<accession>A0AAD6YUN2</accession>
<name>A0AAD6YUN2_9AGAR</name>
<gene>
    <name evidence="1" type="ORF">GGX14DRAFT_553452</name>
</gene>
<dbReference type="Proteomes" id="UP001219525">
    <property type="component" value="Unassembled WGS sequence"/>
</dbReference>
<evidence type="ECO:0000313" key="1">
    <source>
        <dbReference type="EMBL" id="KAJ7229950.1"/>
    </source>
</evidence>
<comment type="caution">
    <text evidence="1">The sequence shown here is derived from an EMBL/GenBank/DDBJ whole genome shotgun (WGS) entry which is preliminary data.</text>
</comment>
<reference evidence="1" key="1">
    <citation type="submission" date="2023-03" db="EMBL/GenBank/DDBJ databases">
        <title>Massive genome expansion in bonnet fungi (Mycena s.s.) driven by repeated elements and novel gene families across ecological guilds.</title>
        <authorList>
            <consortium name="Lawrence Berkeley National Laboratory"/>
            <person name="Harder C.B."/>
            <person name="Miyauchi S."/>
            <person name="Viragh M."/>
            <person name="Kuo A."/>
            <person name="Thoen E."/>
            <person name="Andreopoulos B."/>
            <person name="Lu D."/>
            <person name="Skrede I."/>
            <person name="Drula E."/>
            <person name="Henrissat B."/>
            <person name="Morin E."/>
            <person name="Kohler A."/>
            <person name="Barry K."/>
            <person name="LaButti K."/>
            <person name="Morin E."/>
            <person name="Salamov A."/>
            <person name="Lipzen A."/>
            <person name="Mereny Z."/>
            <person name="Hegedus B."/>
            <person name="Baldrian P."/>
            <person name="Stursova M."/>
            <person name="Weitz H."/>
            <person name="Taylor A."/>
            <person name="Grigoriev I.V."/>
            <person name="Nagy L.G."/>
            <person name="Martin F."/>
            <person name="Kauserud H."/>
        </authorList>
    </citation>
    <scope>NUCLEOTIDE SEQUENCE</scope>
    <source>
        <strain evidence="1">9144</strain>
    </source>
</reference>
<evidence type="ECO:0000313" key="2">
    <source>
        <dbReference type="Proteomes" id="UP001219525"/>
    </source>
</evidence>
<protein>
    <submittedName>
        <fullName evidence="1">Uncharacterized protein</fullName>
    </submittedName>
</protein>
<organism evidence="1 2">
    <name type="scientific">Mycena pura</name>
    <dbReference type="NCBI Taxonomy" id="153505"/>
    <lineage>
        <taxon>Eukaryota</taxon>
        <taxon>Fungi</taxon>
        <taxon>Dikarya</taxon>
        <taxon>Basidiomycota</taxon>
        <taxon>Agaricomycotina</taxon>
        <taxon>Agaricomycetes</taxon>
        <taxon>Agaricomycetidae</taxon>
        <taxon>Agaricales</taxon>
        <taxon>Marasmiineae</taxon>
        <taxon>Mycenaceae</taxon>
        <taxon>Mycena</taxon>
    </lineage>
</organism>
<sequence length="126" mass="14079">MAPATSLNLRRAIGVAIVSETHLSAAQTQEIEESHMKKRLRIYNSQYPENPAAKGIAIVVNRELMNIDGISVHYLIPGKAMLAVIPYHGKTKVAFYDHLCELYLTTDLPIPDSVSEDFNLIEDAWD</sequence>
<dbReference type="AlphaFoldDB" id="A0AAD6YUN2"/>